<protein>
    <submittedName>
        <fullName evidence="2">Uncharacterized protein</fullName>
    </submittedName>
</protein>
<dbReference type="RefSeq" id="WP_145088349.1">
    <property type="nucleotide sequence ID" value="NZ_CP036274.1"/>
</dbReference>
<dbReference type="EMBL" id="CP036274">
    <property type="protein sequence ID" value="QDU27483.1"/>
    <property type="molecule type" value="Genomic_DNA"/>
</dbReference>
<organism evidence="2 3">
    <name type="scientific">Anatilimnocola aggregata</name>
    <dbReference type="NCBI Taxonomy" id="2528021"/>
    <lineage>
        <taxon>Bacteria</taxon>
        <taxon>Pseudomonadati</taxon>
        <taxon>Planctomycetota</taxon>
        <taxon>Planctomycetia</taxon>
        <taxon>Pirellulales</taxon>
        <taxon>Pirellulaceae</taxon>
        <taxon>Anatilimnocola</taxon>
    </lineage>
</organism>
<proteinExistence type="predicted"/>
<accession>A0A517YB49</accession>
<dbReference type="KEGG" id="aagg:ETAA8_25710"/>
<evidence type="ECO:0000313" key="3">
    <source>
        <dbReference type="Proteomes" id="UP000315017"/>
    </source>
</evidence>
<sequence length="301" mass="32467">MKRSLWTSAALIIATACGAIVLPGSGYFGWQTSAEEVAQTEQNSETVSGKVAKLLRNDRDDVDGLKLENGRDVHFPPHIGREVERAVKPGTTVIVVGKLETRPKGEKVFAALRIEAAGQTIKVTRPEPPAPKDGPKANKQAEEKMSVTGKIEKVVKNPHGDVDGLLLSDKTEVKFPPHQGAELAKLIAVGDEVNISGRKHQTPKGETHLQADKITAVASGKVIEREEPAPHRPPAPPHGPKGGPMHDGPKGGPKHDGLKHAKPAPHEQPPHEEILRELRELRKLIERKFPDQPTSAADAAK</sequence>
<name>A0A517YB49_9BACT</name>
<feature type="region of interest" description="Disordered" evidence="1">
    <location>
        <begin position="224"/>
        <end position="279"/>
    </location>
</feature>
<dbReference type="OrthoDB" id="481082at2"/>
<evidence type="ECO:0000313" key="2">
    <source>
        <dbReference type="EMBL" id="QDU27483.1"/>
    </source>
</evidence>
<dbReference type="AlphaFoldDB" id="A0A517YB49"/>
<dbReference type="Proteomes" id="UP000315017">
    <property type="component" value="Chromosome"/>
</dbReference>
<evidence type="ECO:0000256" key="1">
    <source>
        <dbReference type="SAM" id="MobiDB-lite"/>
    </source>
</evidence>
<gene>
    <name evidence="2" type="ORF">ETAA8_25710</name>
</gene>
<feature type="compositionally biased region" description="Basic and acidic residues" evidence="1">
    <location>
        <begin position="247"/>
        <end position="279"/>
    </location>
</feature>
<reference evidence="2 3" key="1">
    <citation type="submission" date="2019-02" db="EMBL/GenBank/DDBJ databases">
        <title>Deep-cultivation of Planctomycetes and their phenomic and genomic characterization uncovers novel biology.</title>
        <authorList>
            <person name="Wiegand S."/>
            <person name="Jogler M."/>
            <person name="Boedeker C."/>
            <person name="Pinto D."/>
            <person name="Vollmers J."/>
            <person name="Rivas-Marin E."/>
            <person name="Kohn T."/>
            <person name="Peeters S.H."/>
            <person name="Heuer A."/>
            <person name="Rast P."/>
            <person name="Oberbeckmann S."/>
            <person name="Bunk B."/>
            <person name="Jeske O."/>
            <person name="Meyerdierks A."/>
            <person name="Storesund J.E."/>
            <person name="Kallscheuer N."/>
            <person name="Luecker S."/>
            <person name="Lage O.M."/>
            <person name="Pohl T."/>
            <person name="Merkel B.J."/>
            <person name="Hornburger P."/>
            <person name="Mueller R.-W."/>
            <person name="Bruemmer F."/>
            <person name="Labrenz M."/>
            <person name="Spormann A.M."/>
            <person name="Op den Camp H."/>
            <person name="Overmann J."/>
            <person name="Amann R."/>
            <person name="Jetten M.S.M."/>
            <person name="Mascher T."/>
            <person name="Medema M.H."/>
            <person name="Devos D.P."/>
            <person name="Kaster A.-K."/>
            <person name="Ovreas L."/>
            <person name="Rohde M."/>
            <person name="Galperin M.Y."/>
            <person name="Jogler C."/>
        </authorList>
    </citation>
    <scope>NUCLEOTIDE SEQUENCE [LARGE SCALE GENOMIC DNA]</scope>
    <source>
        <strain evidence="2 3">ETA_A8</strain>
    </source>
</reference>
<keyword evidence="3" id="KW-1185">Reference proteome</keyword>
<dbReference type="PROSITE" id="PS51257">
    <property type="entry name" value="PROKAR_LIPOPROTEIN"/>
    <property type="match status" value="1"/>
</dbReference>